<evidence type="ECO:0000313" key="2">
    <source>
        <dbReference type="EMBL" id="CAI8038502.1"/>
    </source>
</evidence>
<dbReference type="Proteomes" id="UP001174909">
    <property type="component" value="Unassembled WGS sequence"/>
</dbReference>
<evidence type="ECO:0008006" key="4">
    <source>
        <dbReference type="Google" id="ProtNLM"/>
    </source>
</evidence>
<accession>A0AA35X5J4</accession>
<comment type="caution">
    <text evidence="2">The sequence shown here is derived from an EMBL/GenBank/DDBJ whole genome shotgun (WGS) entry which is preliminary data.</text>
</comment>
<organism evidence="2 3">
    <name type="scientific">Geodia barretti</name>
    <name type="common">Barrett's horny sponge</name>
    <dbReference type="NCBI Taxonomy" id="519541"/>
    <lineage>
        <taxon>Eukaryota</taxon>
        <taxon>Metazoa</taxon>
        <taxon>Porifera</taxon>
        <taxon>Demospongiae</taxon>
        <taxon>Heteroscleromorpha</taxon>
        <taxon>Tetractinellida</taxon>
        <taxon>Astrophorina</taxon>
        <taxon>Geodiidae</taxon>
        <taxon>Geodia</taxon>
    </lineage>
</organism>
<dbReference type="EMBL" id="CASHTH010002995">
    <property type="protein sequence ID" value="CAI8038502.1"/>
    <property type="molecule type" value="Genomic_DNA"/>
</dbReference>
<feature type="compositionally biased region" description="Basic residues" evidence="1">
    <location>
        <begin position="93"/>
        <end position="110"/>
    </location>
</feature>
<name>A0AA35X5J4_GEOBA</name>
<gene>
    <name evidence="2" type="ORF">GBAR_LOCUS21463</name>
</gene>
<dbReference type="AlphaFoldDB" id="A0AA35X5J4"/>
<feature type="region of interest" description="Disordered" evidence="1">
    <location>
        <begin position="79"/>
        <end position="120"/>
    </location>
</feature>
<protein>
    <recommendedName>
        <fullName evidence="4">Carboxypeptidase regulatory-like domain-containing protein</fullName>
    </recommendedName>
</protein>
<proteinExistence type="predicted"/>
<reference evidence="2" key="1">
    <citation type="submission" date="2023-03" db="EMBL/GenBank/DDBJ databases">
        <authorList>
            <person name="Steffen K."/>
            <person name="Cardenas P."/>
        </authorList>
    </citation>
    <scope>NUCLEOTIDE SEQUENCE</scope>
</reference>
<evidence type="ECO:0000313" key="3">
    <source>
        <dbReference type="Proteomes" id="UP001174909"/>
    </source>
</evidence>
<keyword evidence="3" id="KW-1185">Reference proteome</keyword>
<evidence type="ECO:0000256" key="1">
    <source>
        <dbReference type="SAM" id="MobiDB-lite"/>
    </source>
</evidence>
<sequence length="290" mass="32201">MLVLIAVLWPHTGRGHSLPLRIQESISTVFRDETSTYSELTRRWEAAIAGLKNTELEHAIGNLTQDDYAICVNSTCSSAEHHEGHGRSSSPRGHIRLPRKRQYKSVKSRARSSMARPSRFRHSDLRLHSTVQTASTYEESTTTTDTEGNFRFENVPLDPEALYGVTIRYQGVVYGTDIDLRPESPTPVTVTIYETSDDQSLLSVSSSSLLIPQVDRGFAVPANIPPGEHEVMFAYHFGYDGESVAYDKSYLYGAEKVRILVPTRSATCRAPISELPATCKIATALPSLIE</sequence>